<evidence type="ECO:0000259" key="7">
    <source>
        <dbReference type="Pfam" id="PF00892"/>
    </source>
</evidence>
<dbReference type="PANTHER" id="PTHR32322">
    <property type="entry name" value="INNER MEMBRANE TRANSPORTER"/>
    <property type="match status" value="1"/>
</dbReference>
<dbReference type="InterPro" id="IPR050638">
    <property type="entry name" value="AA-Vitamin_Transporters"/>
</dbReference>
<evidence type="ECO:0000256" key="1">
    <source>
        <dbReference type="ARBA" id="ARBA00004141"/>
    </source>
</evidence>
<evidence type="ECO:0000256" key="5">
    <source>
        <dbReference type="ARBA" id="ARBA00023136"/>
    </source>
</evidence>
<dbReference type="InterPro" id="IPR000620">
    <property type="entry name" value="EamA_dom"/>
</dbReference>
<evidence type="ECO:0000313" key="9">
    <source>
        <dbReference type="Proteomes" id="UP000599391"/>
    </source>
</evidence>
<organism evidence="8 9">
    <name type="scientific">Atlanticothrix silvestris CENA357</name>
    <dbReference type="NCBI Taxonomy" id="1725252"/>
    <lineage>
        <taxon>Bacteria</taxon>
        <taxon>Bacillati</taxon>
        <taxon>Cyanobacteriota</taxon>
        <taxon>Cyanophyceae</taxon>
        <taxon>Nostocales</taxon>
        <taxon>Nodulariaceae</taxon>
        <taxon>Atlanticothrix</taxon>
        <taxon>Atlanticothrix silvestris</taxon>
    </lineage>
</organism>
<keyword evidence="5 6" id="KW-0472">Membrane</keyword>
<proteinExistence type="inferred from homology"/>
<sequence>MQRTIKNNWIVIFYIVVCFIWGTTWIAIKSAVETIPPLTSAGLRFLIAFPFLLSILKLKKQSLFYQNNKKMLFVFVTVCYFCIPYFLLNFGERFVSSGFTAILFSTVSIFMILFSIIINRTKVPINQLFGVILGFIFLILIILEKQQTFSETNILGICAILGAAICHSLSYVVIKKYGFEINVLTLNTLPMGIGGLLLLLLGILIEKPDVSSFSYSSIFAILYLAIVASVIGFALYFYLLKRMNTVMLSYVFIFFPVIAVSISLLIENEILSYKFFILFLGLLGAFTLTKIKIPT</sequence>
<feature type="transmembrane region" description="Helical" evidence="6">
    <location>
        <begin position="94"/>
        <end position="118"/>
    </location>
</feature>
<evidence type="ECO:0000313" key="8">
    <source>
        <dbReference type="EMBL" id="MBH8554958.1"/>
    </source>
</evidence>
<dbReference type="AlphaFoldDB" id="A0A8J7HLG9"/>
<evidence type="ECO:0000256" key="6">
    <source>
        <dbReference type="SAM" id="Phobius"/>
    </source>
</evidence>
<gene>
    <name evidence="8" type="ORF">I8751_21935</name>
</gene>
<feature type="transmembrane region" description="Helical" evidence="6">
    <location>
        <begin position="70"/>
        <end position="88"/>
    </location>
</feature>
<name>A0A8J7HLG9_9CYAN</name>
<reference evidence="8 9" key="1">
    <citation type="journal article" date="2021" name="Int. J. Syst. Evol. Microbiol.">
        <title>Amazonocrinis nigriterrae gen. nov., sp. nov., Atlanticothrix silvestris gen. nov., sp. nov. and Dendronalium phyllosphericum gen. nov., sp. nov., nostocacean cyanobacteria from Brazilian environments.</title>
        <authorList>
            <person name="Alvarenga D.O."/>
            <person name="Andreote A.P.D."/>
            <person name="Branco L.H.Z."/>
            <person name="Delbaje E."/>
            <person name="Cruz R.B."/>
            <person name="Varani A.M."/>
            <person name="Fiore M.F."/>
        </authorList>
    </citation>
    <scope>NUCLEOTIDE SEQUENCE [LARGE SCALE GENOMIC DNA]</scope>
    <source>
        <strain evidence="8 9">CENA357</strain>
    </source>
</reference>
<comment type="subcellular location">
    <subcellularLocation>
        <location evidence="1">Membrane</location>
        <topology evidence="1">Multi-pass membrane protein</topology>
    </subcellularLocation>
</comment>
<dbReference type="SUPFAM" id="SSF103481">
    <property type="entry name" value="Multidrug resistance efflux transporter EmrE"/>
    <property type="match status" value="2"/>
</dbReference>
<evidence type="ECO:0000256" key="3">
    <source>
        <dbReference type="ARBA" id="ARBA00022692"/>
    </source>
</evidence>
<dbReference type="EMBL" id="JAECZB010000086">
    <property type="protein sequence ID" value="MBH8554958.1"/>
    <property type="molecule type" value="Genomic_DNA"/>
</dbReference>
<feature type="transmembrane region" description="Helical" evidence="6">
    <location>
        <begin position="154"/>
        <end position="174"/>
    </location>
</feature>
<feature type="transmembrane region" description="Helical" evidence="6">
    <location>
        <begin position="40"/>
        <end position="58"/>
    </location>
</feature>
<evidence type="ECO:0000256" key="4">
    <source>
        <dbReference type="ARBA" id="ARBA00022989"/>
    </source>
</evidence>
<evidence type="ECO:0000256" key="2">
    <source>
        <dbReference type="ARBA" id="ARBA00007362"/>
    </source>
</evidence>
<dbReference type="RefSeq" id="WP_214441188.1">
    <property type="nucleotide sequence ID" value="NZ_JAECZB010000086.1"/>
</dbReference>
<dbReference type="Proteomes" id="UP000599391">
    <property type="component" value="Unassembled WGS sequence"/>
</dbReference>
<feature type="transmembrane region" description="Helical" evidence="6">
    <location>
        <begin position="246"/>
        <end position="266"/>
    </location>
</feature>
<feature type="transmembrane region" description="Helical" evidence="6">
    <location>
        <begin position="217"/>
        <end position="239"/>
    </location>
</feature>
<feature type="transmembrane region" description="Helical" evidence="6">
    <location>
        <begin position="125"/>
        <end position="142"/>
    </location>
</feature>
<dbReference type="InterPro" id="IPR037185">
    <property type="entry name" value="EmrE-like"/>
</dbReference>
<dbReference type="GO" id="GO:0016020">
    <property type="term" value="C:membrane"/>
    <property type="evidence" value="ECO:0007669"/>
    <property type="project" value="UniProtKB-SubCell"/>
</dbReference>
<comment type="caution">
    <text evidence="8">The sequence shown here is derived from an EMBL/GenBank/DDBJ whole genome shotgun (WGS) entry which is preliminary data.</text>
</comment>
<keyword evidence="9" id="KW-1185">Reference proteome</keyword>
<feature type="transmembrane region" description="Helical" evidence="6">
    <location>
        <begin position="9"/>
        <end position="28"/>
    </location>
</feature>
<dbReference type="PANTHER" id="PTHR32322:SF14">
    <property type="entry name" value="PROTEIN PAGO"/>
    <property type="match status" value="1"/>
</dbReference>
<comment type="similarity">
    <text evidence="2">Belongs to the EamA transporter family.</text>
</comment>
<feature type="transmembrane region" description="Helical" evidence="6">
    <location>
        <begin position="272"/>
        <end position="289"/>
    </location>
</feature>
<feature type="domain" description="EamA" evidence="7">
    <location>
        <begin position="155"/>
        <end position="288"/>
    </location>
</feature>
<feature type="transmembrane region" description="Helical" evidence="6">
    <location>
        <begin position="186"/>
        <end position="205"/>
    </location>
</feature>
<dbReference type="Pfam" id="PF00892">
    <property type="entry name" value="EamA"/>
    <property type="match status" value="2"/>
</dbReference>
<keyword evidence="4 6" id="KW-1133">Transmembrane helix</keyword>
<accession>A0A8J7HLG9</accession>
<keyword evidence="3 6" id="KW-0812">Transmembrane</keyword>
<protein>
    <submittedName>
        <fullName evidence="8">DMT family transporter</fullName>
    </submittedName>
</protein>
<feature type="domain" description="EamA" evidence="7">
    <location>
        <begin position="9"/>
        <end position="142"/>
    </location>
</feature>